<gene>
    <name evidence="7" type="ORF">QYM36_003536</name>
</gene>
<dbReference type="GO" id="GO:0035371">
    <property type="term" value="C:microtubule plus-end"/>
    <property type="evidence" value="ECO:0007669"/>
    <property type="project" value="TreeGrafter"/>
</dbReference>
<dbReference type="SUPFAM" id="SSF74924">
    <property type="entry name" value="Cap-Gly domain"/>
    <property type="match status" value="1"/>
</dbReference>
<organism evidence="7 8">
    <name type="scientific">Artemia franciscana</name>
    <name type="common">Brine shrimp</name>
    <name type="synonym">Artemia sanfranciscana</name>
    <dbReference type="NCBI Taxonomy" id="6661"/>
    <lineage>
        <taxon>Eukaryota</taxon>
        <taxon>Metazoa</taxon>
        <taxon>Ecdysozoa</taxon>
        <taxon>Arthropoda</taxon>
        <taxon>Crustacea</taxon>
        <taxon>Branchiopoda</taxon>
        <taxon>Anostraca</taxon>
        <taxon>Artemiidae</taxon>
        <taxon>Artemia</taxon>
    </lineage>
</organism>
<dbReference type="GO" id="GO:0051010">
    <property type="term" value="F:microtubule plus-end binding"/>
    <property type="evidence" value="ECO:0007669"/>
    <property type="project" value="TreeGrafter"/>
</dbReference>
<dbReference type="FunFam" id="2.30.30.190:FF:000013">
    <property type="entry name" value="Tubulin-folding cofactor B"/>
    <property type="match status" value="1"/>
</dbReference>
<dbReference type="PROSITE" id="PS00845">
    <property type="entry name" value="CAP_GLY_1"/>
    <property type="match status" value="1"/>
</dbReference>
<feature type="coiled-coil region" evidence="5">
    <location>
        <begin position="129"/>
        <end position="161"/>
    </location>
</feature>
<dbReference type="Pfam" id="PF01302">
    <property type="entry name" value="CAP_GLY"/>
    <property type="match status" value="1"/>
</dbReference>
<dbReference type="GO" id="GO:0031122">
    <property type="term" value="P:cytoplasmic microtubule organization"/>
    <property type="evidence" value="ECO:0007669"/>
    <property type="project" value="TreeGrafter"/>
</dbReference>
<dbReference type="SUPFAM" id="SSF54236">
    <property type="entry name" value="Ubiquitin-like"/>
    <property type="match status" value="1"/>
</dbReference>
<dbReference type="GO" id="GO:0007021">
    <property type="term" value="P:tubulin complex assembly"/>
    <property type="evidence" value="ECO:0007669"/>
    <property type="project" value="InterPro"/>
</dbReference>
<comment type="caution">
    <text evidence="7">The sequence shown here is derived from an EMBL/GenBank/DDBJ whole genome shotgun (WGS) entry which is preliminary data.</text>
</comment>
<dbReference type="PANTHER" id="PTHR18916:SF85">
    <property type="entry name" value="TUBULIN-FOLDING COFACTOR B"/>
    <property type="match status" value="1"/>
</dbReference>
<dbReference type="InterPro" id="IPR000938">
    <property type="entry name" value="CAP-Gly_domain"/>
</dbReference>
<dbReference type="GO" id="GO:0005829">
    <property type="term" value="C:cytosol"/>
    <property type="evidence" value="ECO:0007669"/>
    <property type="project" value="UniProtKB-ARBA"/>
</dbReference>
<dbReference type="InterPro" id="IPR000626">
    <property type="entry name" value="Ubiquitin-like_dom"/>
</dbReference>
<name>A0AA88I007_ARTSF</name>
<keyword evidence="8" id="KW-1185">Reference proteome</keyword>
<dbReference type="InterPro" id="IPR036859">
    <property type="entry name" value="CAP-Gly_dom_sf"/>
</dbReference>
<proteinExistence type="inferred from homology"/>
<dbReference type="Gene3D" id="3.10.20.90">
    <property type="entry name" value="Phosphatidylinositol 3-kinase Catalytic Subunit, Chain A, domain 1"/>
    <property type="match status" value="1"/>
</dbReference>
<feature type="domain" description="CAP-Gly" evidence="6">
    <location>
        <begin position="182"/>
        <end position="224"/>
    </location>
</feature>
<dbReference type="AlphaFoldDB" id="A0AA88I007"/>
<comment type="subcellular location">
    <subcellularLocation>
        <location evidence="1">Cytoplasm</location>
    </subcellularLocation>
</comment>
<dbReference type="PANTHER" id="PTHR18916">
    <property type="entry name" value="DYNACTIN 1-RELATED MICROTUBULE-BINDING"/>
    <property type="match status" value="1"/>
</dbReference>
<dbReference type="InterPro" id="IPR045172">
    <property type="entry name" value="TBCB_Ubl"/>
</dbReference>
<evidence type="ECO:0000256" key="1">
    <source>
        <dbReference type="ARBA" id="ARBA00004496"/>
    </source>
</evidence>
<dbReference type="EMBL" id="JAVRJZ010000006">
    <property type="protein sequence ID" value="KAK2721284.1"/>
    <property type="molecule type" value="Genomic_DNA"/>
</dbReference>
<dbReference type="GO" id="GO:0005938">
    <property type="term" value="C:cell cortex"/>
    <property type="evidence" value="ECO:0007669"/>
    <property type="project" value="TreeGrafter"/>
</dbReference>
<evidence type="ECO:0000256" key="5">
    <source>
        <dbReference type="SAM" id="Coils"/>
    </source>
</evidence>
<dbReference type="GO" id="GO:0043014">
    <property type="term" value="F:alpha-tubulin binding"/>
    <property type="evidence" value="ECO:0007669"/>
    <property type="project" value="InterPro"/>
</dbReference>
<dbReference type="PROSITE" id="PS50245">
    <property type="entry name" value="CAP_GLY_2"/>
    <property type="match status" value="1"/>
</dbReference>
<evidence type="ECO:0000259" key="6">
    <source>
        <dbReference type="PROSITE" id="PS50245"/>
    </source>
</evidence>
<keyword evidence="2" id="KW-0963">Cytoplasm</keyword>
<dbReference type="EMBL" id="JAVRJZ010000006">
    <property type="protein sequence ID" value="KAK2721285.1"/>
    <property type="molecule type" value="Genomic_DNA"/>
</dbReference>
<dbReference type="GO" id="GO:0007023">
    <property type="term" value="P:post-chaperonin tubulin folding pathway"/>
    <property type="evidence" value="ECO:0007669"/>
    <property type="project" value="InterPro"/>
</dbReference>
<evidence type="ECO:0000256" key="2">
    <source>
        <dbReference type="ARBA" id="ARBA00022490"/>
    </source>
</evidence>
<reference evidence="7" key="1">
    <citation type="submission" date="2023-07" db="EMBL/GenBank/DDBJ databases">
        <title>Chromosome-level genome assembly of Artemia franciscana.</title>
        <authorList>
            <person name="Jo E."/>
        </authorList>
    </citation>
    <scope>NUCLEOTIDE SEQUENCE</scope>
    <source>
        <tissue evidence="7">Whole body</tissue>
    </source>
</reference>
<evidence type="ECO:0000256" key="3">
    <source>
        <dbReference type="ARBA" id="ARBA00023186"/>
    </source>
</evidence>
<dbReference type="InterPro" id="IPR029071">
    <property type="entry name" value="Ubiquitin-like_domsf"/>
</dbReference>
<dbReference type="CDD" id="cd01789">
    <property type="entry name" value="Ubl_TBCB"/>
    <property type="match status" value="1"/>
</dbReference>
<dbReference type="SMART" id="SM01052">
    <property type="entry name" value="CAP_GLY"/>
    <property type="match status" value="1"/>
</dbReference>
<protein>
    <recommendedName>
        <fullName evidence="6">CAP-Gly domain-containing protein</fullName>
    </recommendedName>
</protein>
<evidence type="ECO:0000313" key="8">
    <source>
        <dbReference type="Proteomes" id="UP001187531"/>
    </source>
</evidence>
<dbReference type="Proteomes" id="UP001187531">
    <property type="component" value="Unassembled WGS sequence"/>
</dbReference>
<evidence type="ECO:0000313" key="7">
    <source>
        <dbReference type="EMBL" id="KAK2721285.1"/>
    </source>
</evidence>
<dbReference type="Pfam" id="PF14560">
    <property type="entry name" value="Ubiquitin_2"/>
    <property type="match status" value="1"/>
</dbReference>
<accession>A0AA88I007</accession>
<dbReference type="GO" id="GO:0005634">
    <property type="term" value="C:nucleus"/>
    <property type="evidence" value="ECO:0007669"/>
    <property type="project" value="TreeGrafter"/>
</dbReference>
<comment type="similarity">
    <text evidence="4">Belongs to the TBCB family.</text>
</comment>
<sequence length="243" mass="27314">MSFQVVTSDFVNVFVKSNLTSFTAEKRFAKDLTVLELKGKLELMTGASPATMTIDVQTEEGNHVCSLNDDSKLIGSYPIDDLMALFVTDKAKVASEFDDLTKVKKFELSEEEYSKKQNTLKSFLENNKLGKYNEEIAAQQREKLEKQKQDEEEKLKSIVIGSRCEVTVPGQPTRRGVIKYVGKVHFQAGDWVGVQYDEPFGKNDGSVSGKRYFDCPPKYGSFVKIANVICGDFPEEIEGLDEF</sequence>
<evidence type="ECO:0000256" key="4">
    <source>
        <dbReference type="ARBA" id="ARBA00025779"/>
    </source>
</evidence>
<dbReference type="Gene3D" id="2.30.30.190">
    <property type="entry name" value="CAP Gly-rich-like domain"/>
    <property type="match status" value="1"/>
</dbReference>
<keyword evidence="5" id="KW-0175">Coiled coil</keyword>
<keyword evidence="3" id="KW-0143">Chaperone</keyword>